<keyword evidence="6" id="KW-1185">Reference proteome</keyword>
<comment type="similarity">
    <text evidence="2">Belongs to the TonB-dependent receptor family.</text>
</comment>
<evidence type="ECO:0000313" key="5">
    <source>
        <dbReference type="EMBL" id="QTD49804.1"/>
    </source>
</evidence>
<proteinExistence type="inferred from homology"/>
<dbReference type="Pfam" id="PF07715">
    <property type="entry name" value="Plug"/>
    <property type="match status" value="1"/>
</dbReference>
<feature type="chain" id="PRO_5035257217" evidence="3">
    <location>
        <begin position="22"/>
        <end position="435"/>
    </location>
</feature>
<dbReference type="SUPFAM" id="SSF56935">
    <property type="entry name" value="Porins"/>
    <property type="match status" value="1"/>
</dbReference>
<dbReference type="RefSeq" id="WP_237379434.1">
    <property type="nucleotide sequence ID" value="NZ_CP071793.1"/>
</dbReference>
<evidence type="ECO:0000256" key="3">
    <source>
        <dbReference type="SAM" id="SignalP"/>
    </source>
</evidence>
<dbReference type="GO" id="GO:0044718">
    <property type="term" value="P:siderophore transmembrane transport"/>
    <property type="evidence" value="ECO:0007669"/>
    <property type="project" value="TreeGrafter"/>
</dbReference>
<gene>
    <name evidence="5" type="ORF">J3U87_29830</name>
</gene>
<dbReference type="EMBL" id="CP071793">
    <property type="protein sequence ID" value="QTD49804.1"/>
    <property type="molecule type" value="Genomic_DNA"/>
</dbReference>
<evidence type="ECO:0000256" key="1">
    <source>
        <dbReference type="ARBA" id="ARBA00022729"/>
    </source>
</evidence>
<dbReference type="InterPro" id="IPR039426">
    <property type="entry name" value="TonB-dep_rcpt-like"/>
</dbReference>
<dbReference type="Proteomes" id="UP000663929">
    <property type="component" value="Chromosome"/>
</dbReference>
<dbReference type="PROSITE" id="PS52016">
    <property type="entry name" value="TONB_DEPENDENT_REC_3"/>
    <property type="match status" value="1"/>
</dbReference>
<protein>
    <submittedName>
        <fullName evidence="5">TonB-dependent receptor plug domain-containing protein</fullName>
    </submittedName>
</protein>
<keyword evidence="1 3" id="KW-0732">Signal</keyword>
<keyword evidence="2" id="KW-0813">Transport</keyword>
<keyword evidence="2" id="KW-0812">Transmembrane</keyword>
<dbReference type="GO" id="GO:0015344">
    <property type="term" value="F:siderophore uptake transmembrane transporter activity"/>
    <property type="evidence" value="ECO:0007669"/>
    <property type="project" value="TreeGrafter"/>
</dbReference>
<keyword evidence="2" id="KW-1134">Transmembrane beta strand</keyword>
<sequence>MRRAIDAPLLFTWLLLLPVLAQEEPFADEEFDTCLEDLLTLEVISATRRLEKVVQAPATIDVVTIEEIKRYNYRDLKDVLKHIIGVEWVFPGSWLQGGQRGNASNFAQTKLLVNGRETNVPWTGEAFNSNQFMLNNVRQIEIISGPASALYGADAFVGIINIITTSPETDGKDYQVTAAVGEGDRREVSFLGNYLGGPWQFAAAASLFRHERSHGSDFTLTDAFSPVNREVRQDFRDRGLRYVDPDQGTQISIDLDYQPSLAHHFQSGFLFFKNQDGGGQEQNLVHFEGFHDRREQEHYYFSYDYAPHNELLIHLEYHYLHEDDFINFILDPDDEELALDPVPLPDNHVFNVEDSRLTNYTLQVDWELPALKNYLIFGLQRRELESGDPVSLNITENPTLFPNPDLPPDFSDDVLNQTKNAVFVQSQQALMNERL</sequence>
<keyword evidence="2" id="KW-0472">Membrane</keyword>
<evidence type="ECO:0000256" key="2">
    <source>
        <dbReference type="PROSITE-ProRule" id="PRU01360"/>
    </source>
</evidence>
<keyword evidence="5" id="KW-0675">Receptor</keyword>
<dbReference type="KEGG" id="scor:J3U87_29830"/>
<feature type="signal peptide" evidence="3">
    <location>
        <begin position="1"/>
        <end position="21"/>
    </location>
</feature>
<evidence type="ECO:0000259" key="4">
    <source>
        <dbReference type="Pfam" id="PF07715"/>
    </source>
</evidence>
<name>A0A8A4TKS4_SULCO</name>
<dbReference type="PANTHER" id="PTHR30069:SF53">
    <property type="entry name" value="COLICIN I RECEPTOR-RELATED"/>
    <property type="match status" value="1"/>
</dbReference>
<reference evidence="5" key="1">
    <citation type="submission" date="2021-03" db="EMBL/GenBank/DDBJ databases">
        <title>Acanthopleuribacteraceae sp. M133.</title>
        <authorList>
            <person name="Wang G."/>
        </authorList>
    </citation>
    <scope>NUCLEOTIDE SEQUENCE</scope>
    <source>
        <strain evidence="5">M133</strain>
    </source>
</reference>
<organism evidence="5 6">
    <name type="scientific">Sulfidibacter corallicola</name>
    <dbReference type="NCBI Taxonomy" id="2818388"/>
    <lineage>
        <taxon>Bacteria</taxon>
        <taxon>Pseudomonadati</taxon>
        <taxon>Acidobacteriota</taxon>
        <taxon>Holophagae</taxon>
        <taxon>Acanthopleuribacterales</taxon>
        <taxon>Acanthopleuribacteraceae</taxon>
        <taxon>Sulfidibacter</taxon>
    </lineage>
</organism>
<comment type="subcellular location">
    <subcellularLocation>
        <location evidence="2">Cell outer membrane</location>
        <topology evidence="2">Multi-pass membrane protein</topology>
    </subcellularLocation>
</comment>
<dbReference type="GO" id="GO:0009279">
    <property type="term" value="C:cell outer membrane"/>
    <property type="evidence" value="ECO:0007669"/>
    <property type="project" value="UniProtKB-SubCell"/>
</dbReference>
<dbReference type="AlphaFoldDB" id="A0A8A4TKS4"/>
<dbReference type="InterPro" id="IPR012910">
    <property type="entry name" value="Plug_dom"/>
</dbReference>
<dbReference type="PANTHER" id="PTHR30069">
    <property type="entry name" value="TONB-DEPENDENT OUTER MEMBRANE RECEPTOR"/>
    <property type="match status" value="1"/>
</dbReference>
<dbReference type="InterPro" id="IPR037066">
    <property type="entry name" value="Plug_dom_sf"/>
</dbReference>
<dbReference type="Gene3D" id="2.170.130.10">
    <property type="entry name" value="TonB-dependent receptor, plug domain"/>
    <property type="match status" value="1"/>
</dbReference>
<accession>A0A8A4TKS4</accession>
<feature type="domain" description="TonB-dependent receptor plug" evidence="4">
    <location>
        <begin position="54"/>
        <end position="158"/>
    </location>
</feature>
<evidence type="ECO:0000313" key="6">
    <source>
        <dbReference type="Proteomes" id="UP000663929"/>
    </source>
</evidence>
<keyword evidence="2" id="KW-0998">Cell outer membrane</keyword>